<dbReference type="AlphaFoldDB" id="A0A941CMU5"/>
<keyword evidence="3" id="KW-1185">Reference proteome</keyword>
<feature type="domain" description="DUF2087" evidence="1">
    <location>
        <begin position="166"/>
        <end position="233"/>
    </location>
</feature>
<dbReference type="Proteomes" id="UP000675379">
    <property type="component" value="Unassembled WGS sequence"/>
</dbReference>
<dbReference type="InterPro" id="IPR036388">
    <property type="entry name" value="WH-like_DNA-bd_sf"/>
</dbReference>
<gene>
    <name evidence="2" type="ORF">KCG48_03805</name>
</gene>
<name>A0A941CMU5_9CLOT</name>
<dbReference type="Gene3D" id="1.10.10.10">
    <property type="entry name" value="Winged helix-like DNA-binding domain superfamily/Winged helix DNA-binding domain"/>
    <property type="match status" value="1"/>
</dbReference>
<organism evidence="2 3">
    <name type="scientific">Proteiniclasticum sediminis</name>
    <dbReference type="NCBI Taxonomy" id="2804028"/>
    <lineage>
        <taxon>Bacteria</taxon>
        <taxon>Bacillati</taxon>
        <taxon>Bacillota</taxon>
        <taxon>Clostridia</taxon>
        <taxon>Eubacteriales</taxon>
        <taxon>Clostridiaceae</taxon>
        <taxon>Proteiniclasticum</taxon>
    </lineage>
</organism>
<evidence type="ECO:0000259" key="1">
    <source>
        <dbReference type="Pfam" id="PF09860"/>
    </source>
</evidence>
<evidence type="ECO:0000313" key="2">
    <source>
        <dbReference type="EMBL" id="MBR0575460.1"/>
    </source>
</evidence>
<dbReference type="InterPro" id="IPR016032">
    <property type="entry name" value="Sig_transdc_resp-reg_C-effctor"/>
</dbReference>
<accession>A0A941CMU5</accession>
<dbReference type="GO" id="GO:0006355">
    <property type="term" value="P:regulation of DNA-templated transcription"/>
    <property type="evidence" value="ECO:0007669"/>
    <property type="project" value="InterPro"/>
</dbReference>
<dbReference type="Pfam" id="PF09860">
    <property type="entry name" value="DUF2087"/>
    <property type="match status" value="1"/>
</dbReference>
<sequence length="240" mass="28462">MENNANWKKKILEEEERWVCRYCGTSFEKDQIYPWGDQLLTAKGRAKRHAMEHDPVKEMLKHPRSYTGLTEVQELFIPLLHEGLRDEEIAARMRISPSTVRNHRFRLKEKERQARRFLELMDALHWEEPSPAPLHRGATMVDDRYAFTEEESKKTLLAHMTPEGALKSFPAREKKKIIVLGKIAENFVPGTAYSEAEVNRILQRIFEDHVLLRRYLIEYGFLDRSRDGALYMRREEEYTE</sequence>
<comment type="caution">
    <text evidence="2">The sequence shown here is derived from an EMBL/GenBank/DDBJ whole genome shotgun (WGS) entry which is preliminary data.</text>
</comment>
<dbReference type="RefSeq" id="WP_211799983.1">
    <property type="nucleotide sequence ID" value="NZ_JAGSCS010000003.1"/>
</dbReference>
<dbReference type="GO" id="GO:0003677">
    <property type="term" value="F:DNA binding"/>
    <property type="evidence" value="ECO:0007669"/>
    <property type="project" value="InterPro"/>
</dbReference>
<dbReference type="InterPro" id="IPR018656">
    <property type="entry name" value="DUF2087"/>
</dbReference>
<evidence type="ECO:0000313" key="3">
    <source>
        <dbReference type="Proteomes" id="UP000675379"/>
    </source>
</evidence>
<reference evidence="2" key="1">
    <citation type="submission" date="2021-04" db="EMBL/GenBank/DDBJ databases">
        <title>Proteiniclasticum sedimins sp. nov., an obligate anaerobic bacterium isolated from anaerobic sludge.</title>
        <authorList>
            <person name="Liu J."/>
        </authorList>
    </citation>
    <scope>NUCLEOTIDE SEQUENCE</scope>
    <source>
        <strain evidence="2">BAD-10</strain>
    </source>
</reference>
<dbReference type="EMBL" id="JAGSCS010000003">
    <property type="protein sequence ID" value="MBR0575460.1"/>
    <property type="molecule type" value="Genomic_DNA"/>
</dbReference>
<proteinExistence type="predicted"/>
<dbReference type="SUPFAM" id="SSF46894">
    <property type="entry name" value="C-terminal effector domain of the bipartite response regulators"/>
    <property type="match status" value="1"/>
</dbReference>
<protein>
    <submittedName>
        <fullName evidence="2">DUF2087 domain-containing protein</fullName>
    </submittedName>
</protein>